<evidence type="ECO:0000313" key="1">
    <source>
        <dbReference type="EMBL" id="GAI98752.1"/>
    </source>
</evidence>
<gene>
    <name evidence="1" type="ORF">S12H4_37369</name>
</gene>
<organism evidence="1">
    <name type="scientific">marine sediment metagenome</name>
    <dbReference type="NCBI Taxonomy" id="412755"/>
    <lineage>
        <taxon>unclassified sequences</taxon>
        <taxon>metagenomes</taxon>
        <taxon>ecological metagenomes</taxon>
    </lineage>
</organism>
<dbReference type="EMBL" id="BARW01022377">
    <property type="protein sequence ID" value="GAI98752.1"/>
    <property type="molecule type" value="Genomic_DNA"/>
</dbReference>
<accession>X1T0A0</accession>
<reference evidence="1" key="1">
    <citation type="journal article" date="2014" name="Front. Microbiol.">
        <title>High frequency of phylogenetically diverse reductive dehalogenase-homologous genes in deep subseafloor sedimentary metagenomes.</title>
        <authorList>
            <person name="Kawai M."/>
            <person name="Futagami T."/>
            <person name="Toyoda A."/>
            <person name="Takaki Y."/>
            <person name="Nishi S."/>
            <person name="Hori S."/>
            <person name="Arai W."/>
            <person name="Tsubouchi T."/>
            <person name="Morono Y."/>
            <person name="Uchiyama I."/>
            <person name="Ito T."/>
            <person name="Fujiyama A."/>
            <person name="Inagaki F."/>
            <person name="Takami H."/>
        </authorList>
    </citation>
    <scope>NUCLEOTIDE SEQUENCE</scope>
    <source>
        <strain evidence="1">Expedition CK06-06</strain>
    </source>
</reference>
<protein>
    <submittedName>
        <fullName evidence="1">Uncharacterized protein</fullName>
    </submittedName>
</protein>
<comment type="caution">
    <text evidence="1">The sequence shown here is derived from an EMBL/GenBank/DDBJ whole genome shotgun (WGS) entry which is preliminary data.</text>
</comment>
<name>X1T0A0_9ZZZZ</name>
<sequence length="224" mass="26180">VRRWWDMRTIDETRLREVYHAQGYYDKDLDDYVLWTKVYVAWPDLIARYKYGYITKDEVKSELTDLGMPADRVDEMMETKIKQAEPERTTKERDLTKTDIYRGVKKEVITRAEGTELLQDLGYDADEAEFILDINVAAAAGSPESYMEFKQLTQGYRKIQGKEYQMPPEDVVIASKALTDAKAALAEAQEKGLKEAKLDPYLKAVSDAEYRYRQLYVKWRESLK</sequence>
<dbReference type="AlphaFoldDB" id="X1T0A0"/>
<feature type="non-terminal residue" evidence="1">
    <location>
        <position position="1"/>
    </location>
</feature>
<proteinExistence type="predicted"/>